<evidence type="ECO:0000259" key="1">
    <source>
        <dbReference type="Pfam" id="PF10128"/>
    </source>
</evidence>
<name>A0ABZ1C8M9_9BACT</name>
<sequence>MSQVFESLPGAEVSVSDIKHSLNKLWEDATKTGSAAPAPNTVRAMQMNFVLHFGFATDPDDALAQFETIKKFARRYPCRVVVLCPLKEDDGVEEMRAKVYGECFLGKSKSDTRCVEFVMLSYPLKLRRFLESQVSVCLSTDLPLYYWAHRFSDSNRLADYQFMLQHAKRVIFDTAIVPADAMSYPWPKPEAIRDLVHARLLPVRQSLGQFLSGFEPAKLVEGLQQVRLYHKAKYGPEARVLLAWLRERLERCGLEGEFDGVITPSEAVGIDDFAVEFRYTGGERCFKWRADIAKNHAEFAADMGGGRVDLTTAMHLLEPSAAMAEAVFF</sequence>
<dbReference type="Proteomes" id="UP000738431">
    <property type="component" value="Chromosome"/>
</dbReference>
<feature type="domain" description="Glucose-6-phosphate dehydrogenase assembly protein OpcA N-terminal" evidence="1">
    <location>
        <begin position="72"/>
        <end position="177"/>
    </location>
</feature>
<dbReference type="PANTHER" id="PTHR38658:SF1">
    <property type="entry name" value="OXPP CYCLE PROTEIN OPCA-RELATED"/>
    <property type="match status" value="1"/>
</dbReference>
<dbReference type="Pfam" id="PF10128">
    <property type="entry name" value="OpcA_G6PD_assem"/>
    <property type="match status" value="1"/>
</dbReference>
<dbReference type="PANTHER" id="PTHR38658">
    <property type="entry name" value="OXPP CYCLE PROTEIN OPCA-RELATED"/>
    <property type="match status" value="1"/>
</dbReference>
<dbReference type="RefSeq" id="WP_221029177.1">
    <property type="nucleotide sequence ID" value="NZ_CP139781.1"/>
</dbReference>
<reference evidence="2 3" key="1">
    <citation type="submission" date="2023-12" db="EMBL/GenBank/DDBJ databases">
        <title>Description of an unclassified Opitutus bacterium of Verrucomicrobiota.</title>
        <authorList>
            <person name="Zhang D.-F."/>
        </authorList>
    </citation>
    <scope>NUCLEOTIDE SEQUENCE [LARGE SCALE GENOMIC DNA]</scope>
    <source>
        <strain evidence="2 3">WL0086</strain>
    </source>
</reference>
<evidence type="ECO:0000313" key="2">
    <source>
        <dbReference type="EMBL" id="WRQ87782.1"/>
    </source>
</evidence>
<accession>A0ABZ1C8M9</accession>
<evidence type="ECO:0000313" key="3">
    <source>
        <dbReference type="Proteomes" id="UP000738431"/>
    </source>
</evidence>
<gene>
    <name evidence="2" type="ORF">K1X11_000060</name>
</gene>
<proteinExistence type="predicted"/>
<protein>
    <submittedName>
        <fullName evidence="2">Glucose-6-phosphate dehydrogenase assembly protein OpcA</fullName>
    </submittedName>
</protein>
<keyword evidence="3" id="KW-1185">Reference proteome</keyword>
<dbReference type="InterPro" id="IPR046801">
    <property type="entry name" value="OpcA_G6PD_N"/>
</dbReference>
<dbReference type="EMBL" id="CP139781">
    <property type="protein sequence ID" value="WRQ87782.1"/>
    <property type="molecule type" value="Genomic_DNA"/>
</dbReference>
<organism evidence="2 3">
    <name type="scientific">Actomonas aquatica</name>
    <dbReference type="NCBI Taxonomy" id="2866162"/>
    <lineage>
        <taxon>Bacteria</taxon>
        <taxon>Pseudomonadati</taxon>
        <taxon>Verrucomicrobiota</taxon>
        <taxon>Opitutia</taxon>
        <taxon>Opitutales</taxon>
        <taxon>Opitutaceae</taxon>
        <taxon>Actomonas</taxon>
    </lineage>
</organism>
<dbReference type="InterPro" id="IPR004555">
    <property type="entry name" value="G6PDH_assembly_OpcA"/>
</dbReference>